<dbReference type="CDD" id="cd00130">
    <property type="entry name" value="PAS"/>
    <property type="match status" value="1"/>
</dbReference>
<sequence length="155" mass="16949">MILDCGGGYNGLATALFKTVHAGIVVVCANTKKIIAINPAACVMIGVQSEDVVGKECGEYLCTEDCDGCPVMTASIEDGIEDVDNKEIVIYRKDGSKVYALLTVSSIILDDKRMFINSLTDITRLKESEKKLEEFWQQAEKILSENVIHLENGIT</sequence>
<evidence type="ECO:0008006" key="4">
    <source>
        <dbReference type="Google" id="ProtNLM"/>
    </source>
</evidence>
<name>A0A0F9LP77_9ZZZZ</name>
<dbReference type="Gene3D" id="3.30.450.20">
    <property type="entry name" value="PAS domain"/>
    <property type="match status" value="1"/>
</dbReference>
<dbReference type="SUPFAM" id="SSF55785">
    <property type="entry name" value="PYP-like sensor domain (PAS domain)"/>
    <property type="match status" value="1"/>
</dbReference>
<dbReference type="InterPro" id="IPR000014">
    <property type="entry name" value="PAS"/>
</dbReference>
<protein>
    <recommendedName>
        <fullName evidence="4">PAS domain-containing protein</fullName>
    </recommendedName>
</protein>
<dbReference type="InterPro" id="IPR000700">
    <property type="entry name" value="PAS-assoc_C"/>
</dbReference>
<organism evidence="3">
    <name type="scientific">marine sediment metagenome</name>
    <dbReference type="NCBI Taxonomy" id="412755"/>
    <lineage>
        <taxon>unclassified sequences</taxon>
        <taxon>metagenomes</taxon>
        <taxon>ecological metagenomes</taxon>
    </lineage>
</organism>
<accession>A0A0F9LP77</accession>
<dbReference type="NCBIfam" id="TIGR00229">
    <property type="entry name" value="sensory_box"/>
    <property type="match status" value="1"/>
</dbReference>
<dbReference type="AlphaFoldDB" id="A0A0F9LP77"/>
<dbReference type="Pfam" id="PF13426">
    <property type="entry name" value="PAS_9"/>
    <property type="match status" value="1"/>
</dbReference>
<feature type="domain" description="PAC" evidence="2">
    <location>
        <begin position="84"/>
        <end position="134"/>
    </location>
</feature>
<evidence type="ECO:0000259" key="2">
    <source>
        <dbReference type="PROSITE" id="PS50113"/>
    </source>
</evidence>
<proteinExistence type="predicted"/>
<evidence type="ECO:0000313" key="3">
    <source>
        <dbReference type="EMBL" id="KKM89026.1"/>
    </source>
</evidence>
<evidence type="ECO:0000259" key="1">
    <source>
        <dbReference type="PROSITE" id="PS50112"/>
    </source>
</evidence>
<comment type="caution">
    <text evidence="3">The sequence shown here is derived from an EMBL/GenBank/DDBJ whole genome shotgun (WGS) entry which is preliminary data.</text>
</comment>
<reference evidence="3" key="1">
    <citation type="journal article" date="2015" name="Nature">
        <title>Complex archaea that bridge the gap between prokaryotes and eukaryotes.</title>
        <authorList>
            <person name="Spang A."/>
            <person name="Saw J.H."/>
            <person name="Jorgensen S.L."/>
            <person name="Zaremba-Niedzwiedzka K."/>
            <person name="Martijn J."/>
            <person name="Lind A.E."/>
            <person name="van Eijk R."/>
            <person name="Schleper C."/>
            <person name="Guy L."/>
            <person name="Ettema T.J."/>
        </authorList>
    </citation>
    <scope>NUCLEOTIDE SEQUENCE</scope>
</reference>
<dbReference type="InterPro" id="IPR035965">
    <property type="entry name" value="PAS-like_dom_sf"/>
</dbReference>
<feature type="domain" description="PAS" evidence="1">
    <location>
        <begin position="16"/>
        <end position="65"/>
    </location>
</feature>
<gene>
    <name evidence="3" type="ORF">LCGC14_1252750</name>
</gene>
<dbReference type="PROSITE" id="PS50113">
    <property type="entry name" value="PAC"/>
    <property type="match status" value="1"/>
</dbReference>
<dbReference type="EMBL" id="LAZR01006881">
    <property type="protein sequence ID" value="KKM89026.1"/>
    <property type="molecule type" value="Genomic_DNA"/>
</dbReference>
<dbReference type="PROSITE" id="PS50112">
    <property type="entry name" value="PAS"/>
    <property type="match status" value="1"/>
</dbReference>